<name>A0A235HKN9_AZOBR</name>
<dbReference type="Proteomes" id="UP000215367">
    <property type="component" value="Unassembled WGS sequence"/>
</dbReference>
<comment type="caution">
    <text evidence="1">The sequence shown here is derived from an EMBL/GenBank/DDBJ whole genome shotgun (WGS) entry which is preliminary data.</text>
</comment>
<dbReference type="EMBL" id="NOWT01000002">
    <property type="protein sequence ID" value="OYD85884.1"/>
    <property type="molecule type" value="Genomic_DNA"/>
</dbReference>
<proteinExistence type="predicted"/>
<gene>
    <name evidence="1" type="ORF">CHT98_03820</name>
</gene>
<dbReference type="RefSeq" id="WP_094301939.1">
    <property type="nucleotide sequence ID" value="NZ_NOWT01000002.1"/>
</dbReference>
<evidence type="ECO:0000313" key="2">
    <source>
        <dbReference type="Proteomes" id="UP000215367"/>
    </source>
</evidence>
<accession>A0A235HKN9</accession>
<organism evidence="1 2">
    <name type="scientific">Azospirillum brasilense</name>
    <dbReference type="NCBI Taxonomy" id="192"/>
    <lineage>
        <taxon>Bacteria</taxon>
        <taxon>Pseudomonadati</taxon>
        <taxon>Pseudomonadota</taxon>
        <taxon>Alphaproteobacteria</taxon>
        <taxon>Rhodospirillales</taxon>
        <taxon>Azospirillaceae</taxon>
        <taxon>Azospirillum</taxon>
    </lineage>
</organism>
<dbReference type="AlphaFoldDB" id="A0A235HKN9"/>
<reference evidence="1 2" key="1">
    <citation type="submission" date="2017-07" db="EMBL/GenBank/DDBJ databases">
        <title>Whole genome sequence of Azospirillum brasilense 2A1, a potential biofertilizer strain.</title>
        <authorList>
            <person name="Fontana C.A."/>
            <person name="Toffoli L.M."/>
            <person name="Salazar S.M."/>
            <person name="Puglisi E."/>
            <person name="Pedraza R."/>
            <person name="Bassi D."/>
            <person name="Cocconcelli P.S."/>
        </authorList>
    </citation>
    <scope>NUCLEOTIDE SEQUENCE [LARGE SCALE GENOMIC DNA]</scope>
    <source>
        <strain evidence="1 2">2A1</strain>
    </source>
</reference>
<evidence type="ECO:0000313" key="1">
    <source>
        <dbReference type="EMBL" id="OYD85884.1"/>
    </source>
</evidence>
<sequence>MGFASDWKSAKTTFETATGKKKPSAKFMGVFHKSGLEDVTKALDTALGKSDAKALEKALLDYVKSATAYQTTLEKSAKAEGVATIAAELKKLGQALDDIGRRAGVAVNERIAEMREDAEAEKAKEAEEQGKAARAIADKAAVQIDGLLKTTNADIKLLDQAAANADLALRNVLEAQGAGNAKEAKAQAAAVQAAAKTVDAQAKKVAATAAQAAKLFSQAKAAVAKMKLDPKQYGGRDPAQGAFDRADAIVMKLDQLKDDTAEAATEAAGIVKEAAQALKGALDLRATYLASCRKLAKRARDADAFYDNIARDVGGQADRAQQEQMVADDATEDDKRAASIKTATFYITQVRQQAAQAKKEILAAANEITGTRKSFPSMVSDKDPDFGPLLAEAKVSLDGLKESHAALTKAETKIDKVETALKKLG</sequence>
<protein>
    <submittedName>
        <fullName evidence="1">Uncharacterized protein</fullName>
    </submittedName>
</protein>